<dbReference type="EMBL" id="JBAHYK010000537">
    <property type="protein sequence ID" value="KAL0573148.1"/>
    <property type="molecule type" value="Genomic_DNA"/>
</dbReference>
<keyword evidence="2" id="KW-1185">Reference proteome</keyword>
<evidence type="ECO:0000313" key="2">
    <source>
        <dbReference type="Proteomes" id="UP001465976"/>
    </source>
</evidence>
<proteinExistence type="predicted"/>
<accession>A0ABR3FD33</accession>
<comment type="caution">
    <text evidence="1">The sequence shown here is derived from an EMBL/GenBank/DDBJ whole genome shotgun (WGS) entry which is preliminary data.</text>
</comment>
<name>A0ABR3FD33_9AGAR</name>
<dbReference type="Proteomes" id="UP001465976">
    <property type="component" value="Unassembled WGS sequence"/>
</dbReference>
<organism evidence="1 2">
    <name type="scientific">Marasmius crinis-equi</name>
    <dbReference type="NCBI Taxonomy" id="585013"/>
    <lineage>
        <taxon>Eukaryota</taxon>
        <taxon>Fungi</taxon>
        <taxon>Dikarya</taxon>
        <taxon>Basidiomycota</taxon>
        <taxon>Agaricomycotina</taxon>
        <taxon>Agaricomycetes</taxon>
        <taxon>Agaricomycetidae</taxon>
        <taxon>Agaricales</taxon>
        <taxon>Marasmiineae</taxon>
        <taxon>Marasmiaceae</taxon>
        <taxon>Marasmius</taxon>
    </lineage>
</organism>
<reference evidence="1 2" key="1">
    <citation type="submission" date="2024-02" db="EMBL/GenBank/DDBJ databases">
        <title>A draft genome for the cacao thread blight pathogen Marasmius crinis-equi.</title>
        <authorList>
            <person name="Cohen S.P."/>
            <person name="Baruah I.K."/>
            <person name="Amoako-Attah I."/>
            <person name="Bukari Y."/>
            <person name="Meinhardt L.W."/>
            <person name="Bailey B.A."/>
        </authorList>
    </citation>
    <scope>NUCLEOTIDE SEQUENCE [LARGE SCALE GENOMIC DNA]</scope>
    <source>
        <strain evidence="1 2">GH-76</strain>
    </source>
</reference>
<protein>
    <submittedName>
        <fullName evidence="1">Uncharacterized protein</fullName>
    </submittedName>
</protein>
<gene>
    <name evidence="1" type="ORF">V5O48_008814</name>
</gene>
<sequence length="206" mass="24123">MPQRQLGIARSGCKSFHHHHHHQLTVATYQSWRISSVSFKIRPRVCSRTYLWLVAGKDCEEAREQVLEFGRIVWKRWSAVWLKEKPVEQTGELKKLMQDILWESKLHRRYIHIGAKPDVESIPWNEALDLAITTSGFELWADLDYIQGQVPQAPSPRAPSCTPSYEGLSAEDAVKQYEKELDKYRKQHFPPFEGEKEEDEDGDWMF</sequence>
<evidence type="ECO:0000313" key="1">
    <source>
        <dbReference type="EMBL" id="KAL0573148.1"/>
    </source>
</evidence>